<evidence type="ECO:0000256" key="5">
    <source>
        <dbReference type="ARBA" id="ARBA00023242"/>
    </source>
</evidence>
<dbReference type="InterPro" id="IPR000818">
    <property type="entry name" value="TEA/ATTS_dom"/>
</dbReference>
<dbReference type="PRINTS" id="PR00065">
    <property type="entry name" value="TEADOMAIN"/>
</dbReference>
<comment type="subcellular location">
    <subcellularLocation>
        <location evidence="1">Nucleus</location>
    </subcellularLocation>
</comment>
<evidence type="ECO:0000313" key="8">
    <source>
        <dbReference type="EMBL" id="SMN20348.1"/>
    </source>
</evidence>
<sequence>MEITNKQCLENASSLASDVHNPEKLILNYGPQSIAGINVQQTDQEETMFPFMYGHDKWPHKVERAFTTALRLIMKSGTSKIKIRNKNYGRNELISLYIRYETGEVRTKKQISSHIQVWKKSILSKASSNMRLTPMDAEILSLIERGAEQNKESLERFYSTFEVIIDTLSKDTTNHKYSKNSYTGLNASVTKLYPQSYNRNTSYGNDYNNMPPTIMDPNITAPNTHGVPRYQYSGNMNPYVEQQPSTFQNARQLRYAPIENYSAIQNDPVIRYSNNDNANNIVGVQRTYSEYYNVPVEQIEERYSQPYLNNHPGQVSGAYQTWFPGVQLRHQSEMKEDNPETQQIGYLPQYSSSSASLTPQVSTNQQLTSMGKQIPNTYLQPVPNFSEPDRVKLPHLVQHNTFIGNQPGQFNTAYTDDTRGSAYPVVQNKDFRSTINAPNIQSSTSSNDVTSIAPIVKPTITAQNSGKFVEPVHDRQGTKVIAALHEPSIQSEIPMSNSSRIVHTAPYLYRNSPAQQNSQNIPMKQPMVMVPSYPYYSQNIPGQIQRKEENSESLPGIHPK</sequence>
<dbReference type="SMART" id="SM00426">
    <property type="entry name" value="TEA"/>
    <property type="match status" value="1"/>
</dbReference>
<feature type="DNA-binding region" description="TEA" evidence="6">
    <location>
        <begin position="51"/>
        <end position="125"/>
    </location>
</feature>
<evidence type="ECO:0000256" key="6">
    <source>
        <dbReference type="PROSITE-ProRule" id="PRU00505"/>
    </source>
</evidence>
<gene>
    <name evidence="8" type="ORF">KASA_0N03102G</name>
</gene>
<evidence type="ECO:0000256" key="4">
    <source>
        <dbReference type="ARBA" id="ARBA00023163"/>
    </source>
</evidence>
<dbReference type="GO" id="GO:0005667">
    <property type="term" value="C:transcription regulator complex"/>
    <property type="evidence" value="ECO:0007669"/>
    <property type="project" value="TreeGrafter"/>
</dbReference>
<feature type="domain" description="TEA" evidence="7">
    <location>
        <begin position="51"/>
        <end position="125"/>
    </location>
</feature>
<protein>
    <submittedName>
        <fullName evidence="8">Similar to Saccharomyces cerevisiae YBR083W TEC1 Transcription factor required for full Ty1 expression</fullName>
    </submittedName>
</protein>
<dbReference type="OrthoDB" id="10006572at2759"/>
<dbReference type="STRING" id="1789683.A0A1X7R3U7"/>
<accession>A0A1X7R3U7</accession>
<organism evidence="8 9">
    <name type="scientific">Maudiozyma saulgeensis</name>
    <dbReference type="NCBI Taxonomy" id="1789683"/>
    <lineage>
        <taxon>Eukaryota</taxon>
        <taxon>Fungi</taxon>
        <taxon>Dikarya</taxon>
        <taxon>Ascomycota</taxon>
        <taxon>Saccharomycotina</taxon>
        <taxon>Saccharomycetes</taxon>
        <taxon>Saccharomycetales</taxon>
        <taxon>Saccharomycetaceae</taxon>
        <taxon>Maudiozyma</taxon>
    </lineage>
</organism>
<reference evidence="8 9" key="1">
    <citation type="submission" date="2017-04" db="EMBL/GenBank/DDBJ databases">
        <authorList>
            <person name="Afonso C.L."/>
            <person name="Miller P.J."/>
            <person name="Scott M.A."/>
            <person name="Spackman E."/>
            <person name="Goraichik I."/>
            <person name="Dimitrov K.M."/>
            <person name="Suarez D.L."/>
            <person name="Swayne D.E."/>
        </authorList>
    </citation>
    <scope>NUCLEOTIDE SEQUENCE [LARGE SCALE GENOMIC DNA]</scope>
</reference>
<keyword evidence="4" id="KW-0804">Transcription</keyword>
<dbReference type="Pfam" id="PF01285">
    <property type="entry name" value="TEA"/>
    <property type="match status" value="1"/>
</dbReference>
<dbReference type="PROSITE" id="PS00554">
    <property type="entry name" value="TEA_1"/>
    <property type="match status" value="1"/>
</dbReference>
<keyword evidence="9" id="KW-1185">Reference proteome</keyword>
<dbReference type="InterPro" id="IPR038096">
    <property type="entry name" value="TEA/ATTS_sf"/>
</dbReference>
<dbReference type="GO" id="GO:0000981">
    <property type="term" value="F:DNA-binding transcription factor activity, RNA polymerase II-specific"/>
    <property type="evidence" value="ECO:0007669"/>
    <property type="project" value="TreeGrafter"/>
</dbReference>
<dbReference type="Proteomes" id="UP000196158">
    <property type="component" value="Unassembled WGS sequence"/>
</dbReference>
<dbReference type="PANTHER" id="PTHR11834">
    <property type="entry name" value="TRANSCRIPTIONAL ENHANCER FACTOR TEF RELATED"/>
    <property type="match status" value="1"/>
</dbReference>
<dbReference type="GO" id="GO:0000978">
    <property type="term" value="F:RNA polymerase II cis-regulatory region sequence-specific DNA binding"/>
    <property type="evidence" value="ECO:0007669"/>
    <property type="project" value="TreeGrafter"/>
</dbReference>
<dbReference type="AlphaFoldDB" id="A0A1X7R3U7"/>
<proteinExistence type="inferred from homology"/>
<keyword evidence="3" id="KW-0805">Transcription regulation</keyword>
<dbReference type="InterPro" id="IPR050937">
    <property type="entry name" value="TEC1_TEAD_TF"/>
</dbReference>
<dbReference type="GO" id="GO:0005634">
    <property type="term" value="C:nucleus"/>
    <property type="evidence" value="ECO:0007669"/>
    <property type="project" value="UniProtKB-SubCell"/>
</dbReference>
<evidence type="ECO:0000256" key="1">
    <source>
        <dbReference type="ARBA" id="ARBA00004123"/>
    </source>
</evidence>
<evidence type="ECO:0000259" key="7">
    <source>
        <dbReference type="PROSITE" id="PS51088"/>
    </source>
</evidence>
<evidence type="ECO:0000313" key="9">
    <source>
        <dbReference type="Proteomes" id="UP000196158"/>
    </source>
</evidence>
<dbReference type="PANTHER" id="PTHR11834:SF0">
    <property type="entry name" value="PROTEIN SCALLOPED"/>
    <property type="match status" value="1"/>
</dbReference>
<dbReference type="PROSITE" id="PS51088">
    <property type="entry name" value="TEA_2"/>
    <property type="match status" value="1"/>
</dbReference>
<evidence type="ECO:0000256" key="2">
    <source>
        <dbReference type="ARBA" id="ARBA00008421"/>
    </source>
</evidence>
<evidence type="ECO:0000256" key="3">
    <source>
        <dbReference type="ARBA" id="ARBA00023015"/>
    </source>
</evidence>
<comment type="similarity">
    <text evidence="2">Belongs to the TEC1 family.</text>
</comment>
<dbReference type="Gene3D" id="6.10.20.40">
    <property type="entry name" value="TEA/ATTS domain"/>
    <property type="match status" value="1"/>
</dbReference>
<dbReference type="EMBL" id="FXLY01000005">
    <property type="protein sequence ID" value="SMN20348.1"/>
    <property type="molecule type" value="Genomic_DNA"/>
</dbReference>
<name>A0A1X7R3U7_9SACH</name>
<keyword evidence="5" id="KW-0539">Nucleus</keyword>